<sequence>MRRFPLILAATTATLLLAACQKQPEPAAEAAAEPAPAAEAVAPPATETVAPIDTKALPGVFAGTLPCASCPGIDTRLELMADGTFKLDEHYQDQADGDFELGGTWTVEGEPATGESLRLDPNSKRDDDRLYRLVSVDELRLLDIEGQDIDSTLDYGLRREAAGDADAAAAE</sequence>
<comment type="caution">
    <text evidence="1">The sequence shown here is derived from an EMBL/GenBank/DDBJ whole genome shotgun (WGS) entry which is preliminary data.</text>
</comment>
<dbReference type="AlphaFoldDB" id="A0A508A9V9"/>
<dbReference type="RefSeq" id="WP_141482927.1">
    <property type="nucleotide sequence ID" value="NZ_VICD02000254.1"/>
</dbReference>
<dbReference type="InterPro" id="IPR007298">
    <property type="entry name" value="Cu-R_lipoprotein_NlpE"/>
</dbReference>
<gene>
    <name evidence="1" type="ORF">FKV24_014750</name>
</gene>
<accession>A0A508A9V9</accession>
<dbReference type="Pfam" id="PF04170">
    <property type="entry name" value="NlpE"/>
    <property type="match status" value="1"/>
</dbReference>
<name>A0A508A9V9_9GAMM</name>
<organism evidence="1 2">
    <name type="scientific">Marilutibacter maris</name>
    <dbReference type="NCBI Taxonomy" id="1605891"/>
    <lineage>
        <taxon>Bacteria</taxon>
        <taxon>Pseudomonadati</taxon>
        <taxon>Pseudomonadota</taxon>
        <taxon>Gammaproteobacteria</taxon>
        <taxon>Lysobacterales</taxon>
        <taxon>Lysobacteraceae</taxon>
        <taxon>Marilutibacter</taxon>
    </lineage>
</organism>
<protein>
    <submittedName>
        <fullName evidence="1">Uncharacterized protein</fullName>
    </submittedName>
</protein>
<evidence type="ECO:0000313" key="1">
    <source>
        <dbReference type="EMBL" id="KAB8172422.1"/>
    </source>
</evidence>
<evidence type="ECO:0000313" key="2">
    <source>
        <dbReference type="Proteomes" id="UP000320431"/>
    </source>
</evidence>
<dbReference type="Proteomes" id="UP000320431">
    <property type="component" value="Unassembled WGS sequence"/>
</dbReference>
<proteinExistence type="predicted"/>
<dbReference type="Gene3D" id="2.40.128.640">
    <property type="match status" value="1"/>
</dbReference>
<dbReference type="PROSITE" id="PS51257">
    <property type="entry name" value="PROKAR_LIPOPROTEIN"/>
    <property type="match status" value="1"/>
</dbReference>
<dbReference type="EMBL" id="VICD02000254">
    <property type="protein sequence ID" value="KAB8172422.1"/>
    <property type="molecule type" value="Genomic_DNA"/>
</dbReference>
<reference evidence="1 2" key="1">
    <citation type="submission" date="2019-10" db="EMBL/GenBank/DDBJ databases">
        <title>Lysobacter alkalisoli sp. nov., isolated from saline-alkaline soil.</title>
        <authorList>
            <person name="Sun J.-Q."/>
        </authorList>
    </citation>
    <scope>NUCLEOTIDE SEQUENCE [LARGE SCALE GENOMIC DNA]</scope>
    <source>
        <strain evidence="1 2">KCTC 42381</strain>
    </source>
</reference>